<feature type="domain" description="Chorismate-utilising enzyme C-terminal" evidence="6">
    <location>
        <begin position="207"/>
        <end position="458"/>
    </location>
</feature>
<accession>A0AAE4Z4X4</accession>
<evidence type="ECO:0000313" key="7">
    <source>
        <dbReference type="EMBL" id="NIR73598.1"/>
    </source>
</evidence>
<dbReference type="InterPro" id="IPR004561">
    <property type="entry name" value="IsoChor_synthase"/>
</dbReference>
<dbReference type="InterPro" id="IPR015890">
    <property type="entry name" value="Chorismate_C"/>
</dbReference>
<reference evidence="7 8" key="1">
    <citation type="submission" date="2020-01" db="EMBL/GenBank/DDBJ databases">
        <title>Genomes assembled from Gulf of Kutch pelagic sediment metagenomes.</title>
        <authorList>
            <person name="Chandrashekar M."/>
            <person name="Mahajan M.S."/>
            <person name="Dave K.J."/>
            <person name="Vatsa P."/>
            <person name="Nathani N.M."/>
        </authorList>
    </citation>
    <scope>NUCLEOTIDE SEQUENCE [LARGE SCALE GENOMIC DNA]</scope>
    <source>
        <strain evidence="7">KS3-K002</strain>
    </source>
</reference>
<comment type="catalytic activity">
    <reaction evidence="1">
        <text>chorismate = isochorismate</text>
        <dbReference type="Rhea" id="RHEA:18985"/>
        <dbReference type="ChEBI" id="CHEBI:29748"/>
        <dbReference type="ChEBI" id="CHEBI:29780"/>
        <dbReference type="EC" id="5.4.4.2"/>
    </reaction>
</comment>
<proteinExistence type="inferred from homology"/>
<evidence type="ECO:0000256" key="1">
    <source>
        <dbReference type="ARBA" id="ARBA00000799"/>
    </source>
</evidence>
<protein>
    <recommendedName>
        <fullName evidence="3">isochorismate synthase</fullName>
        <ecNumber evidence="3">5.4.4.2</ecNumber>
    </recommendedName>
    <alternativeName>
        <fullName evidence="5">Isochorismate mutase</fullName>
    </alternativeName>
</protein>
<dbReference type="Proteomes" id="UP000702544">
    <property type="component" value="Unassembled WGS sequence"/>
</dbReference>
<name>A0AAE4Z4X4_9BACT</name>
<comment type="similarity">
    <text evidence="2">Belongs to the isochorismate synthase family.</text>
</comment>
<evidence type="ECO:0000256" key="2">
    <source>
        <dbReference type="ARBA" id="ARBA00005297"/>
    </source>
</evidence>
<dbReference type="NCBIfam" id="TIGR00543">
    <property type="entry name" value="isochor_syn"/>
    <property type="match status" value="1"/>
</dbReference>
<keyword evidence="4 7" id="KW-0413">Isomerase</keyword>
<dbReference type="Gene3D" id="3.60.120.10">
    <property type="entry name" value="Anthranilate synthase"/>
    <property type="match status" value="1"/>
</dbReference>
<dbReference type="AlphaFoldDB" id="A0AAE4Z4X4"/>
<dbReference type="EMBL" id="JAACAK010000002">
    <property type="protein sequence ID" value="NIR73598.1"/>
    <property type="molecule type" value="Genomic_DNA"/>
</dbReference>
<evidence type="ECO:0000313" key="8">
    <source>
        <dbReference type="Proteomes" id="UP000702544"/>
    </source>
</evidence>
<gene>
    <name evidence="7" type="ORF">GWO12_00560</name>
</gene>
<dbReference type="EC" id="5.4.4.2" evidence="3"/>
<dbReference type="SUPFAM" id="SSF56322">
    <property type="entry name" value="ADC synthase"/>
    <property type="match status" value="1"/>
</dbReference>
<sequence>MNGGSTVVDVERLAPCTGLADGCRGLARSVSARRSGCASDTRDSTLRRIEQPLSEPVDPAHWLSVVGPLPRFYWGARNRASFVAGAGILAERRGDDFSVIDDAEDGPYGSGGVLRFLTARFDPAGTAAAYWERFGRIVVRTPLLELRPERDGALLAVNLAAGRPADDGASDPAALAIQTLRLAATAASQPANTQPLPLKLISETDERQAWTRSVRSLIEDIAAGRLRKAVLARSLRLVGRTRIANLLSHTICQPASAFCYLVQPTVNSAFLGATPELLYRRGGRAIESEALAGTRPRGADHEVDERLARELLASAKDAEEQALVHDHIASALQPLCETLEAEPQPHLVKLKDMQHLRTRVRGRLREGVGDADVLTALHPTPALCGSPREEALAALRRLEPFDRGLFGGVVGVLGEDEAELAVAIRGALVHDDELRLFAGSGIVAGSEPDGEWLETELKLGAIAELLGISDARSA</sequence>
<dbReference type="InterPro" id="IPR005801">
    <property type="entry name" value="ADC_synthase"/>
</dbReference>
<dbReference type="PANTHER" id="PTHR42839:SF2">
    <property type="entry name" value="ISOCHORISMATE SYNTHASE ENTC"/>
    <property type="match status" value="1"/>
</dbReference>
<evidence type="ECO:0000259" key="6">
    <source>
        <dbReference type="Pfam" id="PF00425"/>
    </source>
</evidence>
<evidence type="ECO:0000256" key="5">
    <source>
        <dbReference type="ARBA" id="ARBA00041564"/>
    </source>
</evidence>
<organism evidence="7 8">
    <name type="scientific">Candidatus Kutchimonas denitrificans</name>
    <dbReference type="NCBI Taxonomy" id="3056748"/>
    <lineage>
        <taxon>Bacteria</taxon>
        <taxon>Pseudomonadati</taxon>
        <taxon>Gemmatimonadota</taxon>
        <taxon>Gemmatimonadia</taxon>
        <taxon>Candidatus Palauibacterales</taxon>
        <taxon>Candidatus Palauibacteraceae</taxon>
        <taxon>Candidatus Kutchimonas</taxon>
    </lineage>
</organism>
<evidence type="ECO:0000256" key="4">
    <source>
        <dbReference type="ARBA" id="ARBA00023235"/>
    </source>
</evidence>
<evidence type="ECO:0000256" key="3">
    <source>
        <dbReference type="ARBA" id="ARBA00012824"/>
    </source>
</evidence>
<comment type="caution">
    <text evidence="7">The sequence shown here is derived from an EMBL/GenBank/DDBJ whole genome shotgun (WGS) entry which is preliminary data.</text>
</comment>
<dbReference type="PANTHER" id="PTHR42839">
    <property type="entry name" value="ISOCHORISMATE SYNTHASE ENTC"/>
    <property type="match status" value="1"/>
</dbReference>
<dbReference type="GO" id="GO:0008909">
    <property type="term" value="F:isochorismate synthase activity"/>
    <property type="evidence" value="ECO:0007669"/>
    <property type="project" value="UniProtKB-EC"/>
</dbReference>
<dbReference type="Pfam" id="PF00425">
    <property type="entry name" value="Chorismate_bind"/>
    <property type="match status" value="1"/>
</dbReference>